<dbReference type="Pfam" id="PF13561">
    <property type="entry name" value="adh_short_C2"/>
    <property type="match status" value="1"/>
</dbReference>
<dbReference type="InterPro" id="IPR036291">
    <property type="entry name" value="NAD(P)-bd_dom_sf"/>
</dbReference>
<dbReference type="AlphaFoldDB" id="M2A3N3"/>
<name>M2A3N3_9BACT</name>
<comment type="similarity">
    <text evidence="1">Belongs to the short-chain dehydrogenases/reductases (SDR) family.</text>
</comment>
<dbReference type="PANTHER" id="PTHR43639">
    <property type="entry name" value="OXIDOREDUCTASE, SHORT-CHAIN DEHYDROGENASE/REDUCTASE FAMILY (AFU_ORTHOLOGUE AFUA_5G02870)"/>
    <property type="match status" value="1"/>
</dbReference>
<evidence type="ECO:0000256" key="2">
    <source>
        <dbReference type="ARBA" id="ARBA00023002"/>
    </source>
</evidence>
<dbReference type="InterPro" id="IPR020904">
    <property type="entry name" value="Sc_DH/Rdtase_CS"/>
</dbReference>
<comment type="caution">
    <text evidence="3">The sequence shown here is derived from an EMBL/GenBank/DDBJ whole genome shotgun (WGS) entry which is preliminary data.</text>
</comment>
<accession>M2A3N3</accession>
<evidence type="ECO:0000313" key="3">
    <source>
        <dbReference type="EMBL" id="EMB13776.1"/>
    </source>
</evidence>
<evidence type="ECO:0000256" key="1">
    <source>
        <dbReference type="ARBA" id="ARBA00006484"/>
    </source>
</evidence>
<organism evidence="3 4">
    <name type="scientific">Rhodopirellula europaea 6C</name>
    <dbReference type="NCBI Taxonomy" id="1263867"/>
    <lineage>
        <taxon>Bacteria</taxon>
        <taxon>Pseudomonadati</taxon>
        <taxon>Planctomycetota</taxon>
        <taxon>Planctomycetia</taxon>
        <taxon>Pirellulales</taxon>
        <taxon>Pirellulaceae</taxon>
        <taxon>Rhodopirellula</taxon>
    </lineage>
</organism>
<reference evidence="3" key="1">
    <citation type="submission" date="2012-11" db="EMBL/GenBank/DDBJ databases">
        <title>Permanent draft genomes of Rhodopirellula europaea strain SH398 and 6C.</title>
        <authorList>
            <person name="Richter M."/>
            <person name="Richter-Heitmann T."/>
            <person name="Frank C."/>
            <person name="Harder J."/>
            <person name="Glockner F.O."/>
        </authorList>
    </citation>
    <scope>NUCLEOTIDE SEQUENCE</scope>
    <source>
        <strain evidence="3">6C</strain>
    </source>
</reference>
<dbReference type="InterPro" id="IPR002347">
    <property type="entry name" value="SDR_fam"/>
</dbReference>
<dbReference type="PROSITE" id="PS00061">
    <property type="entry name" value="ADH_SHORT"/>
    <property type="match status" value="1"/>
</dbReference>
<dbReference type="CDD" id="cd05233">
    <property type="entry name" value="SDR_c"/>
    <property type="match status" value="1"/>
</dbReference>
<dbReference type="PRINTS" id="PR00080">
    <property type="entry name" value="SDRFAMILY"/>
</dbReference>
<proteinExistence type="inferred from homology"/>
<dbReference type="PATRIC" id="fig|1263867.3.peg.5816"/>
<keyword evidence="4" id="KW-1185">Reference proteome</keyword>
<evidence type="ECO:0000313" key="4">
    <source>
        <dbReference type="Proteomes" id="UP000011529"/>
    </source>
</evidence>
<reference evidence="3" key="2">
    <citation type="journal article" date="2013" name="Mar. Genomics">
        <title>Expression of sulfatases in Rhodopirellula baltica and the diversity of sulfatases in the genus Rhodopirellula.</title>
        <authorList>
            <person name="Wegner C.E."/>
            <person name="Richter-Heitmann T."/>
            <person name="Klindworth A."/>
            <person name="Klockow C."/>
            <person name="Richter M."/>
            <person name="Achstetter T."/>
            <person name="Glockner F.O."/>
            <person name="Harder J."/>
        </authorList>
    </citation>
    <scope>NUCLEOTIDE SEQUENCE [LARGE SCALE GENOMIC DNA]</scope>
    <source>
        <strain evidence="3">6C</strain>
    </source>
</reference>
<dbReference type="SUPFAM" id="SSF51735">
    <property type="entry name" value="NAD(P)-binding Rossmann-fold domains"/>
    <property type="match status" value="1"/>
</dbReference>
<dbReference type="PANTHER" id="PTHR43639:SF1">
    <property type="entry name" value="SHORT-CHAIN DEHYDROGENASE_REDUCTASE FAMILY PROTEIN"/>
    <property type="match status" value="1"/>
</dbReference>
<protein>
    <submittedName>
        <fullName evidence="3">Acetoin dehydrogenase</fullName>
    </submittedName>
</protein>
<sequence>MSSTTKSKFPLPTISNKPMNRKAIITGGSTGIGRATAVALARSGHDVAITYAHGEDDAKRTAEMVQAEGRVCVVKQLDLSNPDTANPVVDEMVDELGGLDVFVNNAGMMVNQTMPDLDVETAQRIFNVNTIGATLAIQRAVHHMLPGGLEGDAKSTPGRIIVVTSVHEAIASPVDTLYTMTKHALGGLVKCLALDLTPLNITVNSVAPGEIATPMNDMDPDDAESSPREAIPVRRVGHPDEVAAVINFLAGEQAGFVTGARWPIDGGFEAAAPLAASAFREDYLAQ</sequence>
<dbReference type="NCBIfam" id="NF009384">
    <property type="entry name" value="PRK12743.1"/>
    <property type="match status" value="1"/>
</dbReference>
<gene>
    <name evidence="3" type="ORF">RE6C_05429</name>
</gene>
<dbReference type="GO" id="GO:0016491">
    <property type="term" value="F:oxidoreductase activity"/>
    <property type="evidence" value="ECO:0007669"/>
    <property type="project" value="UniProtKB-KW"/>
</dbReference>
<dbReference type="FunFam" id="3.40.50.720:FF:000084">
    <property type="entry name" value="Short-chain dehydrogenase reductase"/>
    <property type="match status" value="1"/>
</dbReference>
<dbReference type="Proteomes" id="UP000011529">
    <property type="component" value="Unassembled WGS sequence"/>
</dbReference>
<dbReference type="Gene3D" id="3.40.50.720">
    <property type="entry name" value="NAD(P)-binding Rossmann-like Domain"/>
    <property type="match status" value="1"/>
</dbReference>
<dbReference type="EMBL" id="ANMO01000246">
    <property type="protein sequence ID" value="EMB13776.1"/>
    <property type="molecule type" value="Genomic_DNA"/>
</dbReference>
<keyword evidence="2" id="KW-0560">Oxidoreductase</keyword>
<dbReference type="PRINTS" id="PR00081">
    <property type="entry name" value="GDHRDH"/>
</dbReference>